<dbReference type="Gene3D" id="1.25.40.10">
    <property type="entry name" value="Tetratricopeptide repeat domain"/>
    <property type="match status" value="2"/>
</dbReference>
<comment type="subcellular location">
    <subcellularLocation>
        <location evidence="1">Mitochondrion inner membrane</location>
        <topology evidence="1">Single-pass membrane protein</topology>
    </subcellularLocation>
</comment>
<evidence type="ECO:0000313" key="20">
    <source>
        <dbReference type="EMBL" id="OAY76324.1"/>
    </source>
</evidence>
<dbReference type="PROSITE" id="PS51296">
    <property type="entry name" value="RIESKE"/>
    <property type="match status" value="1"/>
</dbReference>
<dbReference type="PANTHER" id="PTHR47926">
    <property type="entry name" value="PENTATRICOPEPTIDE REPEAT-CONTAINING PROTEIN"/>
    <property type="match status" value="1"/>
</dbReference>
<comment type="caution">
    <text evidence="20">The sequence shown here is derived from an EMBL/GenBank/DDBJ whole genome shotgun (WGS) entry which is preliminary data.</text>
</comment>
<feature type="domain" description="Rieske" evidence="19">
    <location>
        <begin position="703"/>
        <end position="791"/>
    </location>
</feature>
<evidence type="ECO:0000256" key="18">
    <source>
        <dbReference type="PROSITE-ProRule" id="PRU00708"/>
    </source>
</evidence>
<evidence type="ECO:0000256" key="11">
    <source>
        <dbReference type="ARBA" id="ARBA00022989"/>
    </source>
</evidence>
<dbReference type="Proteomes" id="UP000092600">
    <property type="component" value="Unassembled WGS sequence"/>
</dbReference>
<evidence type="ECO:0000256" key="3">
    <source>
        <dbReference type="ARBA" id="ARBA00012951"/>
    </source>
</evidence>
<dbReference type="Pfam" id="PF02921">
    <property type="entry name" value="UCR_TM"/>
    <property type="match status" value="1"/>
</dbReference>
<evidence type="ECO:0000256" key="12">
    <source>
        <dbReference type="ARBA" id="ARBA00023004"/>
    </source>
</evidence>
<keyword evidence="5" id="KW-0812">Transmembrane</keyword>
<accession>A0A199VGU2</accession>
<dbReference type="Pfam" id="PF01535">
    <property type="entry name" value="PPR"/>
    <property type="match status" value="5"/>
</dbReference>
<keyword evidence="4" id="KW-0679">Respiratory chain</keyword>
<comment type="cofactor">
    <cofactor evidence="17">
        <name>[2Fe-2S] cluster</name>
        <dbReference type="ChEBI" id="CHEBI:190135"/>
    </cofactor>
</comment>
<dbReference type="InterPro" id="IPR032867">
    <property type="entry name" value="DYW_dom"/>
</dbReference>
<feature type="repeat" description="PPR" evidence="18">
    <location>
        <begin position="387"/>
        <end position="421"/>
    </location>
</feature>
<keyword evidence="15" id="KW-1015">Disulfide bond</keyword>
<comment type="similarity">
    <text evidence="2">Belongs to the Rieske iron-sulfur protein family.</text>
</comment>
<evidence type="ECO:0000256" key="5">
    <source>
        <dbReference type="ARBA" id="ARBA00022692"/>
    </source>
</evidence>
<gene>
    <name evidence="20" type="ORF">ACMD2_13837</name>
</gene>
<keyword evidence="11" id="KW-1133">Transmembrane helix</keyword>
<dbReference type="InterPro" id="IPR046848">
    <property type="entry name" value="E_motif"/>
</dbReference>
<evidence type="ECO:0000256" key="6">
    <source>
        <dbReference type="ARBA" id="ARBA00022714"/>
    </source>
</evidence>
<evidence type="ECO:0000313" key="21">
    <source>
        <dbReference type="Proteomes" id="UP000092600"/>
    </source>
</evidence>
<dbReference type="InterPro" id="IPR017941">
    <property type="entry name" value="Rieske_2Fe-2S"/>
</dbReference>
<dbReference type="Pfam" id="PF14432">
    <property type="entry name" value="DYW_deaminase"/>
    <property type="match status" value="1"/>
</dbReference>
<organism evidence="20 21">
    <name type="scientific">Ananas comosus</name>
    <name type="common">Pineapple</name>
    <name type="synonym">Ananas ananas</name>
    <dbReference type="NCBI Taxonomy" id="4615"/>
    <lineage>
        <taxon>Eukaryota</taxon>
        <taxon>Viridiplantae</taxon>
        <taxon>Streptophyta</taxon>
        <taxon>Embryophyta</taxon>
        <taxon>Tracheophyta</taxon>
        <taxon>Spermatophyta</taxon>
        <taxon>Magnoliopsida</taxon>
        <taxon>Liliopsida</taxon>
        <taxon>Poales</taxon>
        <taxon>Bromeliaceae</taxon>
        <taxon>Bromelioideae</taxon>
        <taxon>Ananas</taxon>
    </lineage>
</organism>
<protein>
    <recommendedName>
        <fullName evidence="3">quinol--cytochrome-c reductase</fullName>
        <ecNumber evidence="3">7.1.1.8</ecNumber>
    </recommendedName>
</protein>
<dbReference type="CDD" id="cd03470">
    <property type="entry name" value="Rieske_cytochrome_bc1"/>
    <property type="match status" value="1"/>
</dbReference>
<evidence type="ECO:0000256" key="15">
    <source>
        <dbReference type="ARBA" id="ARBA00023157"/>
    </source>
</evidence>
<evidence type="ECO:0000256" key="13">
    <source>
        <dbReference type="ARBA" id="ARBA00023014"/>
    </source>
</evidence>
<evidence type="ECO:0000256" key="14">
    <source>
        <dbReference type="ARBA" id="ARBA00023136"/>
    </source>
</evidence>
<evidence type="ECO:0000256" key="4">
    <source>
        <dbReference type="ARBA" id="ARBA00022660"/>
    </source>
</evidence>
<dbReference type="SUPFAM" id="SSF81502">
    <property type="entry name" value="ISP transmembrane anchor"/>
    <property type="match status" value="1"/>
</dbReference>
<dbReference type="InterPro" id="IPR006317">
    <property type="entry name" value="Ubiquinol_cyt_c_Rdtase_Fe-S-su"/>
</dbReference>
<dbReference type="EMBL" id="LSRQ01001843">
    <property type="protein sequence ID" value="OAY76324.1"/>
    <property type="molecule type" value="Genomic_DNA"/>
</dbReference>
<dbReference type="GO" id="GO:0003723">
    <property type="term" value="F:RNA binding"/>
    <property type="evidence" value="ECO:0007669"/>
    <property type="project" value="InterPro"/>
</dbReference>
<feature type="repeat" description="PPR" evidence="18">
    <location>
        <begin position="183"/>
        <end position="217"/>
    </location>
</feature>
<keyword evidence="13" id="KW-0411">Iron-sulfur</keyword>
<dbReference type="Gene3D" id="2.102.10.10">
    <property type="entry name" value="Rieske [2Fe-2S] iron-sulphur domain"/>
    <property type="match status" value="1"/>
</dbReference>
<name>A0A199VGU2_ANACO</name>
<dbReference type="InterPro" id="IPR046960">
    <property type="entry name" value="PPR_At4g14850-like_plant"/>
</dbReference>
<evidence type="ECO:0000256" key="16">
    <source>
        <dbReference type="ARBA" id="ARBA00029351"/>
    </source>
</evidence>
<keyword evidence="8" id="KW-0677">Repeat</keyword>
<sequence length="793" mass="89559">MEKKVEKKPEIILNIEINALRTSRSIRCHHSCLRLPPLQRLFSSLPYHPTISLRKCSTEYFLPFSNSILRASIEKGFFHKALSDYNFLLLSTAFHPDHRTYLLLLKACNNSSNLKVGAEIHARITKTGFISHHDSIVEAHPLFDDVMKWNTDPFFGNLLIMGVLKKREFENAYRVFKEMPVRDLISWNSMIVGSVKSLRYREAMSLFNKMIHLGFEPDGFSFSSVLSACARVGAGSYGEWVHQLMVDKGMETNYIIASALIDMYAKCGNIEMAKTIFNSILRTHVSIWNSMISGLAIHGLGSDAIEVFLRMECEGMIPDGITFVALLTVCSHCGMIEHVRNLFNDMKAKYSIEPKIEHYGAFVDALARAGLLDEAYDIVTSMSIKPDNAIWRALLSACRKHGRVELAEVVIRQMASGGSGDYVMLSSIYSAVKRWDCAERVWEVMKEEKVRKNRGLSWVELGGRIHQFKAGDRTHTDTNDIYRVVDALSKRVKAEGFLPMTEVVSMDVLEEEREENLRCHSEKLAVAYCVLKTGPGAEIRVSKNLRACRDCHQWLKMVSKVLGRVIVVRDRIRFHRFEKGFATESLVPRNQDLDLSDLPATISATKNPTSKIVYDEHNHERYPPGDPSKRAFAYFVLTGGRFVYASLLRLLILKFVLSMSASKDVLALASLEVDLSSIEPGTTVTVKWRGKPVFIRRRTEEDINLANSVDLVSLRDPQPDAERVKNPEWLVVVGVCTHLGCIPLPNAGDFGGWFCPCHGSHYDISGRIRKGPAPFNLEVPTYSFLDENKLLIG</sequence>
<keyword evidence="4" id="KW-0249">Electron transport</keyword>
<feature type="repeat" description="PPR" evidence="18">
    <location>
        <begin position="284"/>
        <end position="318"/>
    </location>
</feature>
<dbReference type="Pfam" id="PF20431">
    <property type="entry name" value="E_motif"/>
    <property type="match status" value="1"/>
</dbReference>
<evidence type="ECO:0000259" key="19">
    <source>
        <dbReference type="PROSITE" id="PS51296"/>
    </source>
</evidence>
<dbReference type="FunFam" id="2.102.10.10:FF:000001">
    <property type="entry name" value="Cytochrome b-c1 complex subunit Rieske, mitochondrial"/>
    <property type="match status" value="1"/>
</dbReference>
<evidence type="ECO:0000256" key="2">
    <source>
        <dbReference type="ARBA" id="ARBA00010651"/>
    </source>
</evidence>
<dbReference type="EC" id="7.1.1.8" evidence="3"/>
<dbReference type="GO" id="GO:0008121">
    <property type="term" value="F:quinol-cytochrome-c reductase activity"/>
    <property type="evidence" value="ECO:0007669"/>
    <property type="project" value="UniProtKB-EC"/>
</dbReference>
<dbReference type="SUPFAM" id="SSF50022">
    <property type="entry name" value="ISP domain"/>
    <property type="match status" value="1"/>
</dbReference>
<keyword evidence="10" id="KW-0809">Transit peptide</keyword>
<dbReference type="Pfam" id="PF00355">
    <property type="entry name" value="Rieske"/>
    <property type="match status" value="1"/>
</dbReference>
<dbReference type="Pfam" id="PF13041">
    <property type="entry name" value="PPR_2"/>
    <property type="match status" value="1"/>
</dbReference>
<dbReference type="PANTHER" id="PTHR47926:SF360">
    <property type="entry name" value="PENTATRICOPEPTIDE REPEAT-CONTAINING PROTEIN"/>
    <property type="match status" value="1"/>
</dbReference>
<dbReference type="InterPro" id="IPR011990">
    <property type="entry name" value="TPR-like_helical_dom_sf"/>
</dbReference>
<dbReference type="GO" id="GO:0005743">
    <property type="term" value="C:mitochondrial inner membrane"/>
    <property type="evidence" value="ECO:0007669"/>
    <property type="project" value="UniProtKB-SubCell"/>
</dbReference>
<evidence type="ECO:0000256" key="17">
    <source>
        <dbReference type="ARBA" id="ARBA00034078"/>
    </source>
</evidence>
<keyword evidence="4" id="KW-0813">Transport</keyword>
<evidence type="ECO:0000256" key="8">
    <source>
        <dbReference type="ARBA" id="ARBA00022737"/>
    </source>
</evidence>
<dbReference type="AlphaFoldDB" id="A0A199VGU2"/>
<dbReference type="InterPro" id="IPR004192">
    <property type="entry name" value="Rieske_TM"/>
</dbReference>
<dbReference type="NCBIfam" id="TIGR01416">
    <property type="entry name" value="Rieske_proteo"/>
    <property type="match status" value="1"/>
</dbReference>
<dbReference type="InterPro" id="IPR036922">
    <property type="entry name" value="Rieske_2Fe-2S_sf"/>
</dbReference>
<keyword evidence="7" id="KW-0479">Metal-binding</keyword>
<comment type="catalytic activity">
    <reaction evidence="16">
        <text>a quinol + 2 Fe(III)-[cytochrome c](out) = a quinone + 2 Fe(II)-[cytochrome c](out) + 2 H(+)(out)</text>
        <dbReference type="Rhea" id="RHEA:11484"/>
        <dbReference type="Rhea" id="RHEA-COMP:10350"/>
        <dbReference type="Rhea" id="RHEA-COMP:14399"/>
        <dbReference type="ChEBI" id="CHEBI:15378"/>
        <dbReference type="ChEBI" id="CHEBI:24646"/>
        <dbReference type="ChEBI" id="CHEBI:29033"/>
        <dbReference type="ChEBI" id="CHEBI:29034"/>
        <dbReference type="ChEBI" id="CHEBI:132124"/>
        <dbReference type="EC" id="7.1.1.8"/>
    </reaction>
</comment>
<dbReference type="InterPro" id="IPR002885">
    <property type="entry name" value="PPR_rpt"/>
</dbReference>
<dbReference type="GO" id="GO:0051537">
    <property type="term" value="F:2 iron, 2 sulfur cluster binding"/>
    <property type="evidence" value="ECO:0007669"/>
    <property type="project" value="UniProtKB-KW"/>
</dbReference>
<keyword evidence="12" id="KW-0408">Iron</keyword>
<keyword evidence="14" id="KW-0472">Membrane</keyword>
<evidence type="ECO:0000256" key="9">
    <source>
        <dbReference type="ARBA" id="ARBA00022792"/>
    </source>
</evidence>
<proteinExistence type="inferred from homology"/>
<dbReference type="InterPro" id="IPR005805">
    <property type="entry name" value="Rieske_Fe-S_prot_C"/>
</dbReference>
<evidence type="ECO:0000256" key="7">
    <source>
        <dbReference type="ARBA" id="ARBA00022723"/>
    </source>
</evidence>
<keyword evidence="6" id="KW-0001">2Fe-2S</keyword>
<dbReference type="GO" id="GO:0009451">
    <property type="term" value="P:RNA modification"/>
    <property type="evidence" value="ECO:0007669"/>
    <property type="project" value="InterPro"/>
</dbReference>
<dbReference type="FunFam" id="1.25.40.10:FF:000242">
    <property type="entry name" value="Pentatricopeptide repeat-containing protein"/>
    <property type="match status" value="1"/>
</dbReference>
<dbReference type="PROSITE" id="PS51375">
    <property type="entry name" value="PPR"/>
    <property type="match status" value="3"/>
</dbReference>
<reference evidence="20 21" key="1">
    <citation type="journal article" date="2016" name="DNA Res.">
        <title>The draft genome of MD-2 pineapple using hybrid error correction of long reads.</title>
        <authorList>
            <person name="Redwan R.M."/>
            <person name="Saidin A."/>
            <person name="Kumar S.V."/>
        </authorList>
    </citation>
    <scope>NUCLEOTIDE SEQUENCE [LARGE SCALE GENOMIC DNA]</scope>
    <source>
        <strain evidence="21">cv. MD2</strain>
        <tissue evidence="20">Leaf</tissue>
    </source>
</reference>
<evidence type="ECO:0000256" key="1">
    <source>
        <dbReference type="ARBA" id="ARBA00004434"/>
    </source>
</evidence>
<dbReference type="GO" id="GO:0008270">
    <property type="term" value="F:zinc ion binding"/>
    <property type="evidence" value="ECO:0007669"/>
    <property type="project" value="InterPro"/>
</dbReference>
<dbReference type="PRINTS" id="PR00162">
    <property type="entry name" value="RIESKE"/>
</dbReference>
<dbReference type="NCBIfam" id="TIGR00756">
    <property type="entry name" value="PPR"/>
    <property type="match status" value="2"/>
</dbReference>
<keyword evidence="9" id="KW-0999">Mitochondrion inner membrane</keyword>
<keyword evidence="9" id="KW-0496">Mitochondrion</keyword>
<evidence type="ECO:0000256" key="10">
    <source>
        <dbReference type="ARBA" id="ARBA00022946"/>
    </source>
</evidence>